<feature type="transmembrane region" description="Helical" evidence="1">
    <location>
        <begin position="64"/>
        <end position="81"/>
    </location>
</feature>
<dbReference type="EMBL" id="CAJOBD010006000">
    <property type="protein sequence ID" value="CAF4048548.1"/>
    <property type="molecule type" value="Genomic_DNA"/>
</dbReference>
<evidence type="ECO:0000313" key="2">
    <source>
        <dbReference type="EMBL" id="CAF4048548.1"/>
    </source>
</evidence>
<evidence type="ECO:0000256" key="1">
    <source>
        <dbReference type="SAM" id="Phobius"/>
    </source>
</evidence>
<organism evidence="2 3">
    <name type="scientific">Rotaria sordida</name>
    <dbReference type="NCBI Taxonomy" id="392033"/>
    <lineage>
        <taxon>Eukaryota</taxon>
        <taxon>Metazoa</taxon>
        <taxon>Spiralia</taxon>
        <taxon>Gnathifera</taxon>
        <taxon>Rotifera</taxon>
        <taxon>Eurotatoria</taxon>
        <taxon>Bdelloidea</taxon>
        <taxon>Philodinida</taxon>
        <taxon>Philodinidae</taxon>
        <taxon>Rotaria</taxon>
    </lineage>
</organism>
<dbReference type="AlphaFoldDB" id="A0A819S884"/>
<sequence>MKLMNKNLHIVFIEQSELIDQVFGDLFPLQSLFKHSCDNSYEIMNCQVTSTVTSIKVRKDNKELLVYNLYFIYFSFILVTIRHKHQLKSGDDLTINCVDLVMGYRAYDDVYLCTECKILSPIIDNLNPNLTNGKRLYRKLFSTLICKDWTKEKSSSSAN</sequence>
<comment type="caution">
    <text evidence="2">The sequence shown here is derived from an EMBL/GenBank/DDBJ whole genome shotgun (WGS) entry which is preliminary data.</text>
</comment>
<protein>
    <submittedName>
        <fullName evidence="2">Uncharacterized protein</fullName>
    </submittedName>
</protein>
<gene>
    <name evidence="2" type="ORF">JBS370_LOCUS28909</name>
</gene>
<name>A0A819S884_9BILA</name>
<dbReference type="Proteomes" id="UP000663836">
    <property type="component" value="Unassembled WGS sequence"/>
</dbReference>
<keyword evidence="1" id="KW-0812">Transmembrane</keyword>
<reference evidence="2" key="1">
    <citation type="submission" date="2021-02" db="EMBL/GenBank/DDBJ databases">
        <authorList>
            <person name="Nowell W R."/>
        </authorList>
    </citation>
    <scope>NUCLEOTIDE SEQUENCE</scope>
</reference>
<evidence type="ECO:0000313" key="3">
    <source>
        <dbReference type="Proteomes" id="UP000663836"/>
    </source>
</evidence>
<proteinExistence type="predicted"/>
<accession>A0A819S884</accession>
<keyword evidence="1" id="KW-0472">Membrane</keyword>
<keyword evidence="1" id="KW-1133">Transmembrane helix</keyword>